<feature type="domain" description="Reverse transcriptase Ty1/copia-type" evidence="1">
    <location>
        <begin position="22"/>
        <end position="103"/>
    </location>
</feature>
<organism evidence="2 3">
    <name type="scientific">Cajanus cajan</name>
    <name type="common">Pigeon pea</name>
    <name type="synonym">Cajanus indicus</name>
    <dbReference type="NCBI Taxonomy" id="3821"/>
    <lineage>
        <taxon>Eukaryota</taxon>
        <taxon>Viridiplantae</taxon>
        <taxon>Streptophyta</taxon>
        <taxon>Embryophyta</taxon>
        <taxon>Tracheophyta</taxon>
        <taxon>Spermatophyta</taxon>
        <taxon>Magnoliopsida</taxon>
        <taxon>eudicotyledons</taxon>
        <taxon>Gunneridae</taxon>
        <taxon>Pentapetalae</taxon>
        <taxon>rosids</taxon>
        <taxon>fabids</taxon>
        <taxon>Fabales</taxon>
        <taxon>Fabaceae</taxon>
        <taxon>Papilionoideae</taxon>
        <taxon>50 kb inversion clade</taxon>
        <taxon>NPAAA clade</taxon>
        <taxon>indigoferoid/millettioid clade</taxon>
        <taxon>Phaseoleae</taxon>
        <taxon>Cajanus</taxon>
    </lineage>
</organism>
<accession>A0A151SIW3</accession>
<evidence type="ECO:0000313" key="3">
    <source>
        <dbReference type="Proteomes" id="UP000075243"/>
    </source>
</evidence>
<keyword evidence="3" id="KW-1185">Reference proteome</keyword>
<protein>
    <recommendedName>
        <fullName evidence="1">Reverse transcriptase Ty1/copia-type domain-containing protein</fullName>
    </recommendedName>
</protein>
<dbReference type="Gramene" id="C.cajan_00877.t">
    <property type="protein sequence ID" value="C.cajan_00877.t.cds1"/>
    <property type="gene ID" value="C.cajan_00877"/>
</dbReference>
<dbReference type="InterPro" id="IPR013103">
    <property type="entry name" value="RVT_2"/>
</dbReference>
<reference evidence="2 3" key="1">
    <citation type="journal article" date="2012" name="Nat. Biotechnol.">
        <title>Draft genome sequence of pigeonpea (Cajanus cajan), an orphan legume crop of resource-poor farmers.</title>
        <authorList>
            <person name="Varshney R.K."/>
            <person name="Chen W."/>
            <person name="Li Y."/>
            <person name="Bharti A.K."/>
            <person name="Saxena R.K."/>
            <person name="Schlueter J.A."/>
            <person name="Donoghue M.T."/>
            <person name="Azam S."/>
            <person name="Fan G."/>
            <person name="Whaley A.M."/>
            <person name="Farmer A.D."/>
            <person name="Sheridan J."/>
            <person name="Iwata A."/>
            <person name="Tuteja R."/>
            <person name="Penmetsa R.V."/>
            <person name="Wu W."/>
            <person name="Upadhyaya H.D."/>
            <person name="Yang S.P."/>
            <person name="Shah T."/>
            <person name="Saxena K.B."/>
            <person name="Michael T."/>
            <person name="McCombie W.R."/>
            <person name="Yang B."/>
            <person name="Zhang G."/>
            <person name="Yang H."/>
            <person name="Wang J."/>
            <person name="Spillane C."/>
            <person name="Cook D.R."/>
            <person name="May G.D."/>
            <person name="Xu X."/>
            <person name="Jackson S.A."/>
        </authorList>
    </citation>
    <scope>NUCLEOTIDE SEQUENCE [LARGE SCALE GENOMIC DNA]</scope>
    <source>
        <strain evidence="3">cv. Asha</strain>
    </source>
</reference>
<dbReference type="PANTHER" id="PTHR11439">
    <property type="entry name" value="GAG-POL-RELATED RETROTRANSPOSON"/>
    <property type="match status" value="1"/>
</dbReference>
<dbReference type="STRING" id="3821.A0A151SIW3"/>
<dbReference type="InterPro" id="IPR043502">
    <property type="entry name" value="DNA/RNA_pol_sf"/>
</dbReference>
<evidence type="ECO:0000259" key="1">
    <source>
        <dbReference type="Pfam" id="PF07727"/>
    </source>
</evidence>
<gene>
    <name evidence="2" type="ORF">KK1_000902</name>
</gene>
<evidence type="ECO:0000313" key="2">
    <source>
        <dbReference type="EMBL" id="KYP54705.1"/>
    </source>
</evidence>
<dbReference type="Proteomes" id="UP000075243">
    <property type="component" value="Chromosome 11"/>
</dbReference>
<sequence length="158" mass="17604">MLLIEPAFASILHNHTHTHTHTHIMVYVDDIIITGSSAKSVQLLIDRLSKVFALKQLGDLDYFLGIEAKKLPSSSLHLSKAKYTCDLLHKANMFEAKGSSTPMPSGQKLSQFGSGYVEDSVTYRSIIGALQYITVIRPEIVFIVNKVCQFMAQTLQNH</sequence>
<dbReference type="SUPFAM" id="SSF56672">
    <property type="entry name" value="DNA/RNA polymerases"/>
    <property type="match status" value="1"/>
</dbReference>
<name>A0A151SIW3_CAJCA</name>
<dbReference type="AlphaFoldDB" id="A0A151SIW3"/>
<dbReference type="EMBL" id="CM003613">
    <property type="protein sequence ID" value="KYP54705.1"/>
    <property type="molecule type" value="Genomic_DNA"/>
</dbReference>
<dbReference type="PANTHER" id="PTHR11439:SF455">
    <property type="entry name" value="RLK (RECEPTOR-LIKE PROTEIN KINASE) 8, PUTATIVE-RELATED"/>
    <property type="match status" value="1"/>
</dbReference>
<dbReference type="Pfam" id="PF07727">
    <property type="entry name" value="RVT_2"/>
    <property type="match status" value="1"/>
</dbReference>
<proteinExistence type="predicted"/>